<dbReference type="KEGG" id="tso:IZ6_14660"/>
<gene>
    <name evidence="3" type="ORF">IZ6_14660</name>
</gene>
<accession>A0A6S6QUH3</accession>
<reference evidence="3 4" key="1">
    <citation type="submission" date="2020-08" db="EMBL/GenBank/DDBJ databases">
        <title>Genome sequence of Rhizobiales bacterium strain IZ6.</title>
        <authorList>
            <person name="Nakai R."/>
            <person name="Naganuma T."/>
        </authorList>
    </citation>
    <scope>NUCLEOTIDE SEQUENCE [LARGE SCALE GENOMIC DNA]</scope>
    <source>
        <strain evidence="3 4">IZ6</strain>
    </source>
</reference>
<sequence>MNAAPPLRWQTATIEKIVPQTPRVSSFFLKLSEPFTTKAGQHVDVRLTAPDGYQAQRGYSMAQAPESGPDRIELCIEELEGGEVSPFFHMVAAAGDEIELRGPLGGHFIWRIDDPGPILLIGGGSGIVPLMSMARHRAASGVPVPMAMLYSARNWSEVIFRDELLELNGKRDGFDCVFTLTRDVEKRDGVHARRIDSAMVMETLMRLPALPAHVYICGSNAFVGAASGAVMAAGVAEGAIRTERYGG</sequence>
<dbReference type="PANTHER" id="PTHR47354:SF5">
    <property type="entry name" value="PROTEIN RFBI"/>
    <property type="match status" value="1"/>
</dbReference>
<dbReference type="Pfam" id="PF00175">
    <property type="entry name" value="NAD_binding_1"/>
    <property type="match status" value="1"/>
</dbReference>
<keyword evidence="4" id="KW-1185">Reference proteome</keyword>
<dbReference type="InterPro" id="IPR001433">
    <property type="entry name" value="OxRdtase_FAD/NAD-bd"/>
</dbReference>
<dbReference type="CDD" id="cd06217">
    <property type="entry name" value="FNR_iron_sulfur_binding_3"/>
    <property type="match status" value="1"/>
</dbReference>
<dbReference type="InterPro" id="IPR008333">
    <property type="entry name" value="Cbr1-like_FAD-bd_dom"/>
</dbReference>
<dbReference type="PANTHER" id="PTHR47354">
    <property type="entry name" value="NADH OXIDOREDUCTASE HCR"/>
    <property type="match status" value="1"/>
</dbReference>
<dbReference type="InterPro" id="IPR001709">
    <property type="entry name" value="Flavoprot_Pyr_Nucl_cyt_Rdtase"/>
</dbReference>
<dbReference type="AlphaFoldDB" id="A0A6S6QUH3"/>
<dbReference type="GO" id="GO:0016491">
    <property type="term" value="F:oxidoreductase activity"/>
    <property type="evidence" value="ECO:0007669"/>
    <property type="project" value="InterPro"/>
</dbReference>
<dbReference type="PRINTS" id="PR00371">
    <property type="entry name" value="FPNCR"/>
</dbReference>
<dbReference type="SUPFAM" id="SSF63380">
    <property type="entry name" value="Riboflavin synthase domain-like"/>
    <property type="match status" value="1"/>
</dbReference>
<dbReference type="PRINTS" id="PR00410">
    <property type="entry name" value="PHEHYDRXLASE"/>
</dbReference>
<proteinExistence type="predicted"/>
<dbReference type="InterPro" id="IPR039261">
    <property type="entry name" value="FNR_nucleotide-bd"/>
</dbReference>
<evidence type="ECO:0000313" key="3">
    <source>
        <dbReference type="EMBL" id="BCJ90731.1"/>
    </source>
</evidence>
<dbReference type="PROSITE" id="PS51384">
    <property type="entry name" value="FAD_FR"/>
    <property type="match status" value="1"/>
</dbReference>
<dbReference type="InterPro" id="IPR017927">
    <property type="entry name" value="FAD-bd_FR_type"/>
</dbReference>
<dbReference type="SUPFAM" id="SSF52343">
    <property type="entry name" value="Ferredoxin reductase-like, C-terminal NADP-linked domain"/>
    <property type="match status" value="1"/>
</dbReference>
<dbReference type="InterPro" id="IPR017938">
    <property type="entry name" value="Riboflavin_synthase-like_b-brl"/>
</dbReference>
<organism evidence="3 4">
    <name type="scientific">Terrihabitans soli</name>
    <dbReference type="NCBI Taxonomy" id="708113"/>
    <lineage>
        <taxon>Bacteria</taxon>
        <taxon>Pseudomonadati</taxon>
        <taxon>Pseudomonadota</taxon>
        <taxon>Alphaproteobacteria</taxon>
        <taxon>Hyphomicrobiales</taxon>
        <taxon>Terrihabitans</taxon>
    </lineage>
</organism>
<dbReference type="Gene3D" id="3.40.50.80">
    <property type="entry name" value="Nucleotide-binding domain of ferredoxin-NADP reductase (FNR) module"/>
    <property type="match status" value="1"/>
</dbReference>
<feature type="domain" description="FAD-binding FR-type" evidence="2">
    <location>
        <begin position="7"/>
        <end position="110"/>
    </location>
</feature>
<dbReference type="EMBL" id="AP023361">
    <property type="protein sequence ID" value="BCJ90731.1"/>
    <property type="molecule type" value="Genomic_DNA"/>
</dbReference>
<dbReference type="Gene3D" id="2.40.30.10">
    <property type="entry name" value="Translation factors"/>
    <property type="match status" value="1"/>
</dbReference>
<evidence type="ECO:0000313" key="4">
    <source>
        <dbReference type="Proteomes" id="UP000515317"/>
    </source>
</evidence>
<dbReference type="Proteomes" id="UP000515317">
    <property type="component" value="Chromosome"/>
</dbReference>
<name>A0A6S6QUH3_9HYPH</name>
<evidence type="ECO:0000256" key="1">
    <source>
        <dbReference type="ARBA" id="ARBA00034078"/>
    </source>
</evidence>
<comment type="cofactor">
    <cofactor evidence="1">
        <name>[2Fe-2S] cluster</name>
        <dbReference type="ChEBI" id="CHEBI:190135"/>
    </cofactor>
</comment>
<evidence type="ECO:0000259" key="2">
    <source>
        <dbReference type="PROSITE" id="PS51384"/>
    </source>
</evidence>
<dbReference type="InterPro" id="IPR050415">
    <property type="entry name" value="MRET"/>
</dbReference>
<protein>
    <submittedName>
        <fullName evidence="3">Oxidoreductase</fullName>
    </submittedName>
</protein>
<dbReference type="Pfam" id="PF00970">
    <property type="entry name" value="FAD_binding_6"/>
    <property type="match status" value="1"/>
</dbReference>